<dbReference type="Gene3D" id="3.30.40.10">
    <property type="entry name" value="Zinc/RING finger domain, C3HC4 (zinc finger)"/>
    <property type="match status" value="1"/>
</dbReference>
<keyword evidence="16" id="KW-1185">Reference proteome</keyword>
<dbReference type="Pfam" id="PF00230">
    <property type="entry name" value="MIP"/>
    <property type="match status" value="1"/>
</dbReference>
<comment type="similarity">
    <text evidence="11">Belongs to the MIP/aquaporin (TC 1.A.8) family. NIP (TC 1.A.8.12) subfamily.</text>
</comment>
<dbReference type="PROSITE" id="PS51292">
    <property type="entry name" value="ZF_RING_CH"/>
    <property type="match status" value="1"/>
</dbReference>
<dbReference type="PANTHER" id="PTHR45724">
    <property type="entry name" value="AQUAPORIN NIP2-1"/>
    <property type="match status" value="1"/>
</dbReference>
<dbReference type="SUPFAM" id="SSF81338">
    <property type="entry name" value="Aquaporin-like"/>
    <property type="match status" value="1"/>
</dbReference>
<dbReference type="FunFam" id="3.30.40.10:FF:000146">
    <property type="entry name" value="RING/FYVE/PHD zinc finger protein"/>
    <property type="match status" value="1"/>
</dbReference>
<evidence type="ECO:0000313" key="16">
    <source>
        <dbReference type="Proteomes" id="UP001055439"/>
    </source>
</evidence>
<dbReference type="AlphaFoldDB" id="A0A9E7FL48"/>
<feature type="domain" description="RING-CH-type" evidence="14">
    <location>
        <begin position="482"/>
        <end position="542"/>
    </location>
</feature>
<keyword evidence="2" id="KW-0813">Transport</keyword>
<evidence type="ECO:0000256" key="2">
    <source>
        <dbReference type="ARBA" id="ARBA00022448"/>
    </source>
</evidence>
<keyword evidence="7" id="KW-0862">Zinc</keyword>
<accession>A0A9E7FL48</accession>
<dbReference type="CDD" id="cd16495">
    <property type="entry name" value="RING_CH-C4HC3_MARCH"/>
    <property type="match status" value="1"/>
</dbReference>
<name>A0A9E7FL48_9LILI</name>
<dbReference type="GO" id="GO:0016020">
    <property type="term" value="C:membrane"/>
    <property type="evidence" value="ECO:0007669"/>
    <property type="project" value="UniProtKB-SubCell"/>
</dbReference>
<dbReference type="InterPro" id="IPR023271">
    <property type="entry name" value="Aquaporin-like"/>
</dbReference>
<dbReference type="InterPro" id="IPR011016">
    <property type="entry name" value="Znf_RING-CH"/>
</dbReference>
<keyword evidence="8 13" id="KW-1133">Transmembrane helix</keyword>
<sequence length="712" mass="77511">MDRQLLLRASSLAWMGSLDPHGVQESKYRRRLLLIDRHHLAKRGFFAHVVTVQTLAAEDDFGPAARLHRRKRFPEIFPPFLLRKVIAEVIATFFLVFVTSGAGALNKNNPRVVSQLCASVAGGLIVTVMIYAVGHISGAHMNPAVTLAFAVSRHFPWIQVPFYWSAQFSGAMIASFILRELLHPITDLGTTTPSGTPARSLVMEVVVTFSMMFVTSAVTTDTKAVGELAGIAVGSAVCITSILAGPISGGSMNPARTLGPAVASRKYDALWVYFVGPVLGTLSGAMSYKFIRMTEKQPPQSLPSMGSSTGPKSPSTSLKLRRLQSQEMATPARNIGLEDNNGGHSSPAGASTSVVVRIGRTELKQCEIGDYVVVCAVVALPCRSCAVSLLWCSLSRGRYGDSPISFSSPCELRFGFTMGEHLVLYVDEVITPKTGAQRVEGANSSGLEATQGLARASCCTSAVDSIIEKDGKEESSVGEEEEPLLQIAECRICQEEDHIKNLETPCACSGSIKYAHRECVQRWCNEKGDITCEICNEQYRPGYTVVPRVPSVESVINISGGWTIRGSHLDLHDPRVMAMATARHRFLEAEYDEQAATNVGSVACSFVVLLLMALLLLRQALSITDAIEEDDDDDASTYFSLFLLRAVSFLFPCYIMSWTISVLQRRRERQEAAALLSATEVASILQQSGQRRHLQFATAPESPSPLEQETHQ</sequence>
<evidence type="ECO:0000256" key="8">
    <source>
        <dbReference type="ARBA" id="ARBA00022989"/>
    </source>
</evidence>
<dbReference type="SUPFAM" id="SSF57850">
    <property type="entry name" value="RING/U-box"/>
    <property type="match status" value="1"/>
</dbReference>
<keyword evidence="4" id="KW-0479">Metal-binding</keyword>
<dbReference type="PANTHER" id="PTHR45724:SF16">
    <property type="entry name" value="AQUAPORIN NIP2-1"/>
    <property type="match status" value="1"/>
</dbReference>
<keyword evidence="10 13" id="KW-0472">Membrane</keyword>
<evidence type="ECO:0000256" key="9">
    <source>
        <dbReference type="ARBA" id="ARBA00023016"/>
    </source>
</evidence>
<dbReference type="InterPro" id="IPR022357">
    <property type="entry name" value="MIP_CS"/>
</dbReference>
<dbReference type="FunFam" id="1.20.1080.10:FF:000013">
    <property type="entry name" value="Aquaporin NIP2-1"/>
    <property type="match status" value="1"/>
</dbReference>
<evidence type="ECO:0000256" key="7">
    <source>
        <dbReference type="ARBA" id="ARBA00022833"/>
    </source>
</evidence>
<protein>
    <submittedName>
        <fullName evidence="15">Zinc finger protein</fullName>
    </submittedName>
</protein>
<evidence type="ECO:0000256" key="3">
    <source>
        <dbReference type="ARBA" id="ARBA00022692"/>
    </source>
</evidence>
<dbReference type="InterPro" id="IPR000425">
    <property type="entry name" value="MIP"/>
</dbReference>
<feature type="transmembrane region" description="Helical" evidence="13">
    <location>
        <begin position="80"/>
        <end position="100"/>
    </location>
</feature>
<feature type="compositionally biased region" description="Low complexity" evidence="12">
    <location>
        <begin position="303"/>
        <end position="317"/>
    </location>
</feature>
<dbReference type="EMBL" id="CP097506">
    <property type="protein sequence ID" value="URD97046.1"/>
    <property type="molecule type" value="Genomic_DNA"/>
</dbReference>
<evidence type="ECO:0000259" key="14">
    <source>
        <dbReference type="PROSITE" id="PS51292"/>
    </source>
</evidence>
<evidence type="ECO:0000256" key="5">
    <source>
        <dbReference type="ARBA" id="ARBA00022737"/>
    </source>
</evidence>
<evidence type="ECO:0000256" key="10">
    <source>
        <dbReference type="ARBA" id="ARBA00023136"/>
    </source>
</evidence>
<evidence type="ECO:0000256" key="12">
    <source>
        <dbReference type="SAM" id="MobiDB-lite"/>
    </source>
</evidence>
<evidence type="ECO:0000256" key="6">
    <source>
        <dbReference type="ARBA" id="ARBA00022771"/>
    </source>
</evidence>
<dbReference type="Pfam" id="PF12428">
    <property type="entry name" value="DUF3675"/>
    <property type="match status" value="1"/>
</dbReference>
<dbReference type="InterPro" id="IPR022143">
    <property type="entry name" value="DUF3675"/>
</dbReference>
<feature type="transmembrane region" description="Helical" evidence="13">
    <location>
        <begin position="198"/>
        <end position="218"/>
    </location>
</feature>
<dbReference type="CDD" id="cd00333">
    <property type="entry name" value="MIP"/>
    <property type="match status" value="1"/>
</dbReference>
<evidence type="ECO:0000256" key="1">
    <source>
        <dbReference type="ARBA" id="ARBA00004141"/>
    </source>
</evidence>
<dbReference type="PRINTS" id="PR00783">
    <property type="entry name" value="MINTRINSICP"/>
</dbReference>
<keyword evidence="3 13" id="KW-0812">Transmembrane</keyword>
<feature type="transmembrane region" description="Helical" evidence="13">
    <location>
        <begin position="230"/>
        <end position="250"/>
    </location>
</feature>
<reference evidence="15" key="1">
    <citation type="submission" date="2022-05" db="EMBL/GenBank/DDBJ databases">
        <title>The Musa troglodytarum L. genome provides insights into the mechanism of non-climacteric behaviour and enrichment of carotenoids.</title>
        <authorList>
            <person name="Wang J."/>
        </authorList>
    </citation>
    <scope>NUCLEOTIDE SEQUENCE</scope>
    <source>
        <tissue evidence="15">Leaf</tissue>
    </source>
</reference>
<evidence type="ECO:0000256" key="4">
    <source>
        <dbReference type="ARBA" id="ARBA00022723"/>
    </source>
</evidence>
<evidence type="ECO:0000256" key="13">
    <source>
        <dbReference type="SAM" id="Phobius"/>
    </source>
</evidence>
<dbReference type="GO" id="GO:0008270">
    <property type="term" value="F:zinc ion binding"/>
    <property type="evidence" value="ECO:0007669"/>
    <property type="project" value="UniProtKB-KW"/>
</dbReference>
<feature type="transmembrane region" description="Helical" evidence="13">
    <location>
        <begin position="595"/>
        <end position="617"/>
    </location>
</feature>
<dbReference type="PROSITE" id="PS00221">
    <property type="entry name" value="MIP"/>
    <property type="match status" value="1"/>
</dbReference>
<dbReference type="SMART" id="SM00744">
    <property type="entry name" value="RINGv"/>
    <property type="match status" value="1"/>
</dbReference>
<feature type="region of interest" description="Disordered" evidence="12">
    <location>
        <begin position="297"/>
        <end position="323"/>
    </location>
</feature>
<dbReference type="InterPro" id="IPR013083">
    <property type="entry name" value="Znf_RING/FYVE/PHD"/>
</dbReference>
<feature type="transmembrane region" description="Helical" evidence="13">
    <location>
        <begin position="112"/>
        <end position="134"/>
    </location>
</feature>
<feature type="transmembrane region" description="Helical" evidence="13">
    <location>
        <begin position="637"/>
        <end position="660"/>
    </location>
</feature>
<comment type="subcellular location">
    <subcellularLocation>
        <location evidence="1">Membrane</location>
        <topology evidence="1">Multi-pass membrane protein</topology>
    </subcellularLocation>
</comment>
<evidence type="ECO:0000313" key="15">
    <source>
        <dbReference type="EMBL" id="URD97046.1"/>
    </source>
</evidence>
<keyword evidence="6" id="KW-0863">Zinc-finger</keyword>
<dbReference type="GO" id="GO:0015267">
    <property type="term" value="F:channel activity"/>
    <property type="evidence" value="ECO:0007669"/>
    <property type="project" value="InterPro"/>
</dbReference>
<gene>
    <name evidence="15" type="ORF">MUK42_31657</name>
</gene>
<keyword evidence="5" id="KW-0677">Repeat</keyword>
<keyword evidence="9" id="KW-0346">Stress response</keyword>
<dbReference type="Pfam" id="PF12906">
    <property type="entry name" value="RINGv"/>
    <property type="match status" value="1"/>
</dbReference>
<dbReference type="InterPro" id="IPR034294">
    <property type="entry name" value="Aquaporin_transptr"/>
</dbReference>
<organism evidence="15 16">
    <name type="scientific">Musa troglodytarum</name>
    <name type="common">fe'i banana</name>
    <dbReference type="NCBI Taxonomy" id="320322"/>
    <lineage>
        <taxon>Eukaryota</taxon>
        <taxon>Viridiplantae</taxon>
        <taxon>Streptophyta</taxon>
        <taxon>Embryophyta</taxon>
        <taxon>Tracheophyta</taxon>
        <taxon>Spermatophyta</taxon>
        <taxon>Magnoliopsida</taxon>
        <taxon>Liliopsida</taxon>
        <taxon>Zingiberales</taxon>
        <taxon>Musaceae</taxon>
        <taxon>Musa</taxon>
    </lineage>
</organism>
<dbReference type="Gene3D" id="1.20.1080.10">
    <property type="entry name" value="Glycerol uptake facilitator protein"/>
    <property type="match status" value="1"/>
</dbReference>
<proteinExistence type="inferred from homology"/>
<dbReference type="Proteomes" id="UP001055439">
    <property type="component" value="Chromosome 4"/>
</dbReference>
<dbReference type="OrthoDB" id="264354at2759"/>
<feature type="transmembrane region" description="Helical" evidence="13">
    <location>
        <begin position="155"/>
        <end position="178"/>
    </location>
</feature>
<feature type="transmembrane region" description="Helical" evidence="13">
    <location>
        <begin position="270"/>
        <end position="291"/>
    </location>
</feature>
<evidence type="ECO:0000256" key="11">
    <source>
        <dbReference type="ARBA" id="ARBA00060753"/>
    </source>
</evidence>